<reference evidence="4 5" key="1">
    <citation type="submission" date="2016-10" db="EMBL/GenBank/DDBJ databases">
        <authorList>
            <person name="de Groot N.N."/>
        </authorList>
    </citation>
    <scope>NUCLEOTIDE SEQUENCE [LARGE SCALE GENOMIC DNA]</scope>
    <source>
        <strain evidence="4 5">CGMCC 4.7037</strain>
    </source>
</reference>
<keyword evidence="2" id="KW-0677">Repeat</keyword>
<dbReference type="Pfam" id="PF00400">
    <property type="entry name" value="WD40"/>
    <property type="match status" value="7"/>
</dbReference>
<accession>A0A1H6F3J6</accession>
<dbReference type="AlphaFoldDB" id="A0A1H6F3J6"/>
<dbReference type="InterPro" id="IPR036322">
    <property type="entry name" value="WD40_repeat_dom_sf"/>
</dbReference>
<dbReference type="InterPro" id="IPR020472">
    <property type="entry name" value="WD40_PAC1"/>
</dbReference>
<dbReference type="SUPFAM" id="SSF50978">
    <property type="entry name" value="WD40 repeat-like"/>
    <property type="match status" value="2"/>
</dbReference>
<dbReference type="PANTHER" id="PTHR22847:SF637">
    <property type="entry name" value="WD REPEAT DOMAIN 5B"/>
    <property type="match status" value="1"/>
</dbReference>
<dbReference type="PROSITE" id="PS00678">
    <property type="entry name" value="WD_REPEATS_1"/>
    <property type="match status" value="2"/>
</dbReference>
<sequence length="780" mass="81554">MRGWGRVGGSDKRDELKVAWLPKGRGAMMTDPAFLRALDRKRLPAVMVALRSERGRLTRLVFEGVASSAGWARLGGAERVAWVVAAARAAGAVELASSVLASGLPVAWVTRWAAFPPPQLPLHEDQVLVHANSVAIGNVDGRATIVSGGSDCRVRMWDAATGAPIGAPLDCAAHDYDRVRTDEVYSVAIGRIDGRSVIVAGCGHTTAVVWDHLTEESPRRRRVWRSLSEGRAAVTIWPDDEHVSPVIVRGGGFDHTIERMDAGSGGLLGRPIECRSRTVNSVAMGLIGDRRVIVSGHAVEFDEEGEGEEAGDGEVRLWDAVTGSPIGEPLRGHIGAVRSVAIGGVDGREIVVSAGDDGTVRLWDPATRTPVGEPLRGHTAAVQALAIGQIDSRTVIVSGGADNKVRVWDAVTGSPIGPLRGHLTAEKSFHHNVVKSVAVGQVEDRAVIVSGGGDGVVRMWDTTADLPQGHLDEVLSLALGVVNDRSVIISGGNDGTIRMWDATTGAPVGEPLGNGIGAVHSVAMGHTRDGHVLLVALTWGRARIWDAVTGALVAELPNQSVNRIAVGTVAGRSVIVTVGAVYDKADKTWKKEVQLWEMATGTPIGEPYLVPDRVTSLTVVEVGGRTMIVSGREDHSLRAWDAVTGAPIGEAMRGHTGSVVAVAVKEAEGRTLLVSGGADKTVRVWDVMTGTPVGDTLRGHTATVSSVAFGEVGGGSAVVSGSRDDGTVRIWDAAAHPDRSGRCIDLGVPVTGVVPTGPDELVVSTGIGIIGLTLAEPSRS</sequence>
<dbReference type="EMBL" id="FNVT01000042">
    <property type="protein sequence ID" value="SEH03696.1"/>
    <property type="molecule type" value="Genomic_DNA"/>
</dbReference>
<proteinExistence type="predicted"/>
<dbReference type="InterPro" id="IPR019775">
    <property type="entry name" value="WD40_repeat_CS"/>
</dbReference>
<dbReference type="Proteomes" id="UP000236732">
    <property type="component" value="Unassembled WGS sequence"/>
</dbReference>
<dbReference type="InterPro" id="IPR015943">
    <property type="entry name" value="WD40/YVTN_repeat-like_dom_sf"/>
</dbReference>
<dbReference type="InterPro" id="IPR001680">
    <property type="entry name" value="WD40_rpt"/>
</dbReference>
<feature type="repeat" description="WD" evidence="3">
    <location>
        <begin position="375"/>
        <end position="418"/>
    </location>
</feature>
<dbReference type="PROSITE" id="PS50082">
    <property type="entry name" value="WD_REPEATS_2"/>
    <property type="match status" value="7"/>
</dbReference>
<dbReference type="PRINTS" id="PR00320">
    <property type="entry name" value="GPROTEINBRPT"/>
</dbReference>
<feature type="repeat" description="WD" evidence="3">
    <location>
        <begin position="467"/>
        <end position="510"/>
    </location>
</feature>
<evidence type="ECO:0000313" key="4">
    <source>
        <dbReference type="EMBL" id="SEH03696.1"/>
    </source>
</evidence>
<evidence type="ECO:0000313" key="5">
    <source>
        <dbReference type="Proteomes" id="UP000236732"/>
    </source>
</evidence>
<gene>
    <name evidence="4" type="ORF">SAMN05444920_14214</name>
</gene>
<protein>
    <submittedName>
        <fullName evidence="4">WD40 repeat</fullName>
    </submittedName>
</protein>
<evidence type="ECO:0000256" key="1">
    <source>
        <dbReference type="ARBA" id="ARBA00022574"/>
    </source>
</evidence>
<evidence type="ECO:0000256" key="3">
    <source>
        <dbReference type="PROSITE-ProRule" id="PRU00221"/>
    </source>
</evidence>
<organism evidence="4 5">
    <name type="scientific">Nonomuraea solani</name>
    <dbReference type="NCBI Taxonomy" id="1144553"/>
    <lineage>
        <taxon>Bacteria</taxon>
        <taxon>Bacillati</taxon>
        <taxon>Actinomycetota</taxon>
        <taxon>Actinomycetes</taxon>
        <taxon>Streptosporangiales</taxon>
        <taxon>Streptosporangiaceae</taxon>
        <taxon>Nonomuraea</taxon>
    </lineage>
</organism>
<evidence type="ECO:0000256" key="2">
    <source>
        <dbReference type="ARBA" id="ARBA00022737"/>
    </source>
</evidence>
<dbReference type="PROSITE" id="PS50294">
    <property type="entry name" value="WD_REPEATS_REGION"/>
    <property type="match status" value="5"/>
</dbReference>
<keyword evidence="1 3" id="KW-0853">WD repeat</keyword>
<keyword evidence="5" id="KW-1185">Reference proteome</keyword>
<name>A0A1H6F3J6_9ACTN</name>
<feature type="repeat" description="WD" evidence="3">
    <location>
        <begin position="652"/>
        <end position="695"/>
    </location>
</feature>
<feature type="repeat" description="WD" evidence="3">
    <location>
        <begin position="145"/>
        <end position="167"/>
    </location>
</feature>
<feature type="repeat" description="WD" evidence="3">
    <location>
        <begin position="697"/>
        <end position="732"/>
    </location>
</feature>
<feature type="repeat" description="WD" evidence="3">
    <location>
        <begin position="330"/>
        <end position="364"/>
    </location>
</feature>
<dbReference type="Gene3D" id="2.130.10.10">
    <property type="entry name" value="YVTN repeat-like/Quinoprotein amine dehydrogenase"/>
    <property type="match status" value="4"/>
</dbReference>
<dbReference type="CDD" id="cd00200">
    <property type="entry name" value="WD40"/>
    <property type="match status" value="1"/>
</dbReference>
<dbReference type="PANTHER" id="PTHR22847">
    <property type="entry name" value="WD40 REPEAT PROTEIN"/>
    <property type="match status" value="1"/>
</dbReference>
<dbReference type="SMART" id="SM00320">
    <property type="entry name" value="WD40"/>
    <property type="match status" value="9"/>
</dbReference>
<feature type="repeat" description="WD" evidence="3">
    <location>
        <begin position="427"/>
        <end position="461"/>
    </location>
</feature>